<gene>
    <name evidence="6" type="ORF">I2H31_01250</name>
</gene>
<dbReference type="RefSeq" id="WP_196291181.1">
    <property type="nucleotide sequence ID" value="NZ_JADQDM010000001.1"/>
</dbReference>
<comment type="caution">
    <text evidence="6">The sequence shown here is derived from an EMBL/GenBank/DDBJ whole genome shotgun (WGS) entry which is preliminary data.</text>
</comment>
<organism evidence="6 7">
    <name type="scientific">Hymenobacter ruricola</name>
    <dbReference type="NCBI Taxonomy" id="2791023"/>
    <lineage>
        <taxon>Bacteria</taxon>
        <taxon>Pseudomonadati</taxon>
        <taxon>Bacteroidota</taxon>
        <taxon>Cytophagia</taxon>
        <taxon>Cytophagales</taxon>
        <taxon>Hymenobacteraceae</taxon>
        <taxon>Hymenobacter</taxon>
    </lineage>
</organism>
<evidence type="ECO:0000256" key="2">
    <source>
        <dbReference type="ARBA" id="ARBA00022801"/>
    </source>
</evidence>
<dbReference type="Pfam" id="PF04616">
    <property type="entry name" value="Glyco_hydro_43"/>
    <property type="match status" value="1"/>
</dbReference>
<protein>
    <submittedName>
        <fullName evidence="6">Family 43 glycosylhydrolase</fullName>
    </submittedName>
</protein>
<dbReference type="InterPro" id="IPR023296">
    <property type="entry name" value="Glyco_hydro_beta-prop_sf"/>
</dbReference>
<dbReference type="EMBL" id="JADQDM010000001">
    <property type="protein sequence ID" value="MBF9219714.1"/>
    <property type="molecule type" value="Genomic_DNA"/>
</dbReference>
<evidence type="ECO:0000256" key="1">
    <source>
        <dbReference type="ARBA" id="ARBA00009865"/>
    </source>
</evidence>
<keyword evidence="3 4" id="KW-0326">Glycosidase</keyword>
<dbReference type="Gene3D" id="2.60.120.200">
    <property type="match status" value="1"/>
</dbReference>
<dbReference type="Proteomes" id="UP000618931">
    <property type="component" value="Unassembled WGS sequence"/>
</dbReference>
<dbReference type="InterPro" id="IPR041542">
    <property type="entry name" value="GH43_C2"/>
</dbReference>
<dbReference type="PANTHER" id="PTHR42812:SF5">
    <property type="entry name" value="ENDO-ARABINASE"/>
    <property type="match status" value="1"/>
</dbReference>
<accession>A0ABS0HYD4</accession>
<evidence type="ECO:0000259" key="5">
    <source>
        <dbReference type="Pfam" id="PF17851"/>
    </source>
</evidence>
<dbReference type="InterPro" id="IPR006710">
    <property type="entry name" value="Glyco_hydro_43"/>
</dbReference>
<dbReference type="InterPro" id="IPR051795">
    <property type="entry name" value="Glycosyl_Hydrlase_43"/>
</dbReference>
<feature type="domain" description="Beta-xylosidase C-terminal Concanavalin A-like" evidence="5">
    <location>
        <begin position="348"/>
        <end position="529"/>
    </location>
</feature>
<evidence type="ECO:0000256" key="3">
    <source>
        <dbReference type="ARBA" id="ARBA00023295"/>
    </source>
</evidence>
<name>A0ABS0HYD4_9BACT</name>
<proteinExistence type="inferred from homology"/>
<dbReference type="SUPFAM" id="SSF49899">
    <property type="entry name" value="Concanavalin A-like lectins/glucanases"/>
    <property type="match status" value="1"/>
</dbReference>
<dbReference type="SUPFAM" id="SSF75005">
    <property type="entry name" value="Arabinanase/levansucrase/invertase"/>
    <property type="match status" value="1"/>
</dbReference>
<comment type="similarity">
    <text evidence="1 4">Belongs to the glycosyl hydrolase 43 family.</text>
</comment>
<sequence>MIFSVIFRRVAVGVGLACGGLLSCQPRQSLTRATTEARPPAIANPVLPGDFPDPSATKIGDSYWASATSSNWGPVFPLLKSRDLASWQLVGYVFPDALPEWADYYFWAPEISQEGGKTYVYYAAHQKGGNLAIGVASADRPEGPYRDHGPLVGQPDGSIDPFPVRDEKGRLYLLWKEDGNSVQQPTPIWAQPMNEARTALTGEKTELFRNTAPWEGNLVEGVGVVRRAGYFYAFYAANGCCGASCTYAIGVARARRLLGPWEKCPRNPLLSTNAAWSCPGHGTALERNGHWYLLHHAYQTGSFENVGRQGVLSEFAWNADGWPAFLNQPPISPGTASPGRIQPVALADEFDQSTLALTWQWPVQHRPRLAVRNGQLYLTASPDAGGAALGRSISSANYTATTTLLNPAALPTGASAGLVAIGNPDNALAFTASNATLQLQERRVGKTRLLAEIPLPVAAAHAVQLRLQVRAGSSYGFAWSTDEGHTWANPLPHDGTLSGAHLPPWDQGVRVGLLAQGPATATVAFERFELLSE</sequence>
<dbReference type="CDD" id="cd08999">
    <property type="entry name" value="GH43_ABN-like"/>
    <property type="match status" value="1"/>
</dbReference>
<reference evidence="6 7" key="1">
    <citation type="submission" date="2020-11" db="EMBL/GenBank/DDBJ databases">
        <authorList>
            <person name="Kim M.K."/>
        </authorList>
    </citation>
    <scope>NUCLEOTIDE SEQUENCE [LARGE SCALE GENOMIC DNA]</scope>
    <source>
        <strain evidence="6 7">BT662</strain>
    </source>
</reference>
<dbReference type="Pfam" id="PF17851">
    <property type="entry name" value="GH43_C2"/>
    <property type="match status" value="1"/>
</dbReference>
<dbReference type="Gene3D" id="2.115.10.20">
    <property type="entry name" value="Glycosyl hydrolase domain, family 43"/>
    <property type="match status" value="1"/>
</dbReference>
<evidence type="ECO:0000313" key="7">
    <source>
        <dbReference type="Proteomes" id="UP000618931"/>
    </source>
</evidence>
<evidence type="ECO:0000313" key="6">
    <source>
        <dbReference type="EMBL" id="MBF9219714.1"/>
    </source>
</evidence>
<evidence type="ECO:0000256" key="4">
    <source>
        <dbReference type="RuleBase" id="RU361187"/>
    </source>
</evidence>
<dbReference type="PANTHER" id="PTHR42812">
    <property type="entry name" value="BETA-XYLOSIDASE"/>
    <property type="match status" value="1"/>
</dbReference>
<dbReference type="InterPro" id="IPR013320">
    <property type="entry name" value="ConA-like_dom_sf"/>
</dbReference>
<keyword evidence="2 4" id="KW-0378">Hydrolase</keyword>
<keyword evidence="7" id="KW-1185">Reference proteome</keyword>